<accession>A0ABQ6NAN7</accession>
<organism evidence="1 2">
    <name type="scientific">Tetraparma gracilis</name>
    <dbReference type="NCBI Taxonomy" id="2962635"/>
    <lineage>
        <taxon>Eukaryota</taxon>
        <taxon>Sar</taxon>
        <taxon>Stramenopiles</taxon>
        <taxon>Ochrophyta</taxon>
        <taxon>Bolidophyceae</taxon>
        <taxon>Parmales</taxon>
        <taxon>Triparmaceae</taxon>
        <taxon>Tetraparma</taxon>
    </lineage>
</organism>
<comment type="caution">
    <text evidence="1">The sequence shown here is derived from an EMBL/GenBank/DDBJ whole genome shotgun (WGS) entry which is preliminary data.</text>
</comment>
<evidence type="ECO:0000313" key="1">
    <source>
        <dbReference type="EMBL" id="GMI53018.1"/>
    </source>
</evidence>
<dbReference type="Proteomes" id="UP001165060">
    <property type="component" value="Unassembled WGS sequence"/>
</dbReference>
<protein>
    <submittedName>
        <fullName evidence="1">Uncharacterized protein</fullName>
    </submittedName>
</protein>
<proteinExistence type="predicted"/>
<sequence length="338" mass="35606">MLLDLFIKHAFPPGVSSCLSLAHRSHHTISPSSSITSLSSSLSSPPIFELLLSHLKSTLPPASLSSVLTTSLRSPLLPSAHPSNLSLSLAHGATFDMSALPPPTLLALAATFLEDHRFFLDSLAPPANNPRAAAHSEKLVLESTRHWRRTWTSAFWSLCVAPAGTPKIVGALVPLIEPPAPVPRPPPEPVPAPAGGGGEGADECIVVVSTDGVSTPLPISPFPKLAAYRSFASLSAGTVGPLELSVDSAATRAMSRWARTGRLPPNAAAPLLLELVYLGDEWQSPGLTRVAAGCLWPLLGGLEPEVLLDVACVDDFGLAELKALRFNAAGEVLRRWKE</sequence>
<name>A0ABQ6NAN7_9STRA</name>
<feature type="non-terminal residue" evidence="1">
    <location>
        <position position="338"/>
    </location>
</feature>
<gene>
    <name evidence="1" type="ORF">TeGR_g2905</name>
</gene>
<evidence type="ECO:0000313" key="2">
    <source>
        <dbReference type="Proteomes" id="UP001165060"/>
    </source>
</evidence>
<dbReference type="EMBL" id="BRYB01006607">
    <property type="protein sequence ID" value="GMI53018.1"/>
    <property type="molecule type" value="Genomic_DNA"/>
</dbReference>
<reference evidence="1 2" key="1">
    <citation type="journal article" date="2023" name="Commun. Biol.">
        <title>Genome analysis of Parmales, the sister group of diatoms, reveals the evolutionary specialization of diatoms from phago-mixotrophs to photoautotrophs.</title>
        <authorList>
            <person name="Ban H."/>
            <person name="Sato S."/>
            <person name="Yoshikawa S."/>
            <person name="Yamada K."/>
            <person name="Nakamura Y."/>
            <person name="Ichinomiya M."/>
            <person name="Sato N."/>
            <person name="Blanc-Mathieu R."/>
            <person name="Endo H."/>
            <person name="Kuwata A."/>
            <person name="Ogata H."/>
        </authorList>
    </citation>
    <scope>NUCLEOTIDE SEQUENCE [LARGE SCALE GENOMIC DNA]</scope>
</reference>
<keyword evidence="2" id="KW-1185">Reference proteome</keyword>